<evidence type="ECO:0000313" key="2">
    <source>
        <dbReference type="EMBL" id="STJ20001.1"/>
    </source>
</evidence>
<protein>
    <submittedName>
        <fullName evidence="2">Putative outer membrane protein</fullName>
    </submittedName>
</protein>
<dbReference type="AlphaFoldDB" id="A0A376W6H5"/>
<feature type="compositionally biased region" description="Basic and acidic residues" evidence="1">
    <location>
        <begin position="63"/>
        <end position="76"/>
    </location>
</feature>
<dbReference type="EMBL" id="UGCV01000008">
    <property type="protein sequence ID" value="STJ20001.1"/>
    <property type="molecule type" value="Genomic_DNA"/>
</dbReference>
<feature type="region of interest" description="Disordered" evidence="1">
    <location>
        <begin position="52"/>
        <end position="85"/>
    </location>
</feature>
<accession>A0A376W6H5</accession>
<proteinExistence type="predicted"/>
<sequence length="99" mass="10823">MASLMRDTDADVTANYDFRWVLSGSSQQLGTSGGIVNSSFDNNNLVIPATNDEARTNLNGPARDGKEALSHPDQRRRGTGLQTSHYLQTQITRTRQASV</sequence>
<gene>
    <name evidence="2" type="ORF">NCTC9081_05553</name>
</gene>
<name>A0A376W6H5_ECOLX</name>
<evidence type="ECO:0000256" key="1">
    <source>
        <dbReference type="SAM" id="MobiDB-lite"/>
    </source>
</evidence>
<reference evidence="2 3" key="1">
    <citation type="submission" date="2018-06" db="EMBL/GenBank/DDBJ databases">
        <authorList>
            <consortium name="Pathogen Informatics"/>
            <person name="Doyle S."/>
        </authorList>
    </citation>
    <scope>NUCLEOTIDE SEQUENCE [LARGE SCALE GENOMIC DNA]</scope>
    <source>
        <strain evidence="2 3">NCTC9081</strain>
    </source>
</reference>
<organism evidence="2 3">
    <name type="scientific">Escherichia coli</name>
    <dbReference type="NCBI Taxonomy" id="562"/>
    <lineage>
        <taxon>Bacteria</taxon>
        <taxon>Pseudomonadati</taxon>
        <taxon>Pseudomonadota</taxon>
        <taxon>Gammaproteobacteria</taxon>
        <taxon>Enterobacterales</taxon>
        <taxon>Enterobacteriaceae</taxon>
        <taxon>Escherichia</taxon>
    </lineage>
</organism>
<evidence type="ECO:0000313" key="3">
    <source>
        <dbReference type="Proteomes" id="UP000254716"/>
    </source>
</evidence>
<dbReference type="Proteomes" id="UP000254716">
    <property type="component" value="Unassembled WGS sequence"/>
</dbReference>